<proteinExistence type="predicted"/>
<organism evidence="2 3">
    <name type="scientific">Microbulbifer harenosus</name>
    <dbReference type="NCBI Taxonomy" id="2576840"/>
    <lineage>
        <taxon>Bacteria</taxon>
        <taxon>Pseudomonadati</taxon>
        <taxon>Pseudomonadota</taxon>
        <taxon>Gammaproteobacteria</taxon>
        <taxon>Cellvibrionales</taxon>
        <taxon>Microbulbiferaceae</taxon>
        <taxon>Microbulbifer</taxon>
    </lineage>
</organism>
<dbReference type="InterPro" id="IPR000297">
    <property type="entry name" value="PPIase_PpiC"/>
</dbReference>
<evidence type="ECO:0000313" key="3">
    <source>
        <dbReference type="Proteomes" id="UP000306791"/>
    </source>
</evidence>
<dbReference type="GO" id="GO:0016853">
    <property type="term" value="F:isomerase activity"/>
    <property type="evidence" value="ECO:0007669"/>
    <property type="project" value="UniProtKB-KW"/>
</dbReference>
<dbReference type="Pfam" id="PF13145">
    <property type="entry name" value="Rotamase_2"/>
    <property type="match status" value="1"/>
</dbReference>
<reference evidence="2 3" key="1">
    <citation type="submission" date="2019-05" db="EMBL/GenBank/DDBJ databases">
        <title>Microbulbifer harenosus sp. nov., an alginate-degrading bacterium isolated from coastal sand.</title>
        <authorList>
            <person name="Huang H."/>
            <person name="Mo K."/>
            <person name="Bao S."/>
        </authorList>
    </citation>
    <scope>NUCLEOTIDE SEQUENCE [LARGE SCALE GENOMIC DNA]</scope>
    <source>
        <strain evidence="2 3">HB161719</strain>
    </source>
</reference>
<dbReference type="Gene3D" id="1.10.4030.10">
    <property type="entry name" value="Porin chaperone SurA, peptide-binding domain"/>
    <property type="match status" value="1"/>
</dbReference>
<dbReference type="Proteomes" id="UP000306791">
    <property type="component" value="Unassembled WGS sequence"/>
</dbReference>
<comment type="caution">
    <text evidence="2">The sequence shown here is derived from an EMBL/GenBank/DDBJ whole genome shotgun (WGS) entry which is preliminary data.</text>
</comment>
<keyword evidence="2" id="KW-0413">Isomerase</keyword>
<dbReference type="PROSITE" id="PS51257">
    <property type="entry name" value="PROKAR_LIPOPROTEIN"/>
    <property type="match status" value="1"/>
</dbReference>
<dbReference type="InterPro" id="IPR046357">
    <property type="entry name" value="PPIase_dom_sf"/>
</dbReference>
<name>A0ABY2UIV5_9GAMM</name>
<gene>
    <name evidence="2" type="ORF">FDY93_12420</name>
</gene>
<evidence type="ECO:0000313" key="2">
    <source>
        <dbReference type="EMBL" id="TLM76760.1"/>
    </source>
</evidence>
<dbReference type="Gene3D" id="3.10.50.40">
    <property type="match status" value="1"/>
</dbReference>
<accession>A0ABY2UIV5</accession>
<keyword evidence="3" id="KW-1185">Reference proteome</keyword>
<sequence>MINKKFWFIPVLLTAISACSGKNSFDGRGAFVSGDSISIEKYAEITRIPERASERKRSAYDAFMDRSRIASYLLEGELSDDDAIKIELQEALNQKVIAAYFNKYLSNNISEDAYKAYYENNREKYVLRDFVVDRFSIRPRKVGQDTELLLEAAMESLRNEMLAGKSHEEILSAFEGEENLIVTADVGVSLAAENVSYELVDALQGLAEGGVSKPVSAMRGVQLFRVAKVTERQQSFDDVSGKIKFELNNSLKDHEYERLLKLARTSEDT</sequence>
<dbReference type="EMBL" id="VANI01000012">
    <property type="protein sequence ID" value="TLM76760.1"/>
    <property type="molecule type" value="Genomic_DNA"/>
</dbReference>
<evidence type="ECO:0000259" key="1">
    <source>
        <dbReference type="Pfam" id="PF13145"/>
    </source>
</evidence>
<dbReference type="RefSeq" id="WP_138236078.1">
    <property type="nucleotide sequence ID" value="NZ_CP185860.1"/>
</dbReference>
<protein>
    <submittedName>
        <fullName evidence="2">Peptidyl-prolyl cis-trans isomerase</fullName>
    </submittedName>
</protein>
<feature type="domain" description="PpiC" evidence="1">
    <location>
        <begin position="109"/>
        <end position="239"/>
    </location>
</feature>